<keyword evidence="4 7" id="KW-0812">Transmembrane</keyword>
<comment type="subcellular location">
    <subcellularLocation>
        <location evidence="1 7">Cell membrane</location>
        <topology evidence="1 7">Multi-pass membrane protein</topology>
    </subcellularLocation>
</comment>
<evidence type="ECO:0000259" key="9">
    <source>
        <dbReference type="PROSITE" id="PS50928"/>
    </source>
</evidence>
<feature type="transmembrane region" description="Helical" evidence="7">
    <location>
        <begin position="45"/>
        <end position="67"/>
    </location>
</feature>
<dbReference type="Gene3D" id="1.10.3720.10">
    <property type="entry name" value="MetI-like"/>
    <property type="match status" value="1"/>
</dbReference>
<feature type="domain" description="ABC transmembrane type-1" evidence="9">
    <location>
        <begin position="94"/>
        <end position="301"/>
    </location>
</feature>
<evidence type="ECO:0000256" key="1">
    <source>
        <dbReference type="ARBA" id="ARBA00004651"/>
    </source>
</evidence>
<dbReference type="GO" id="GO:0005886">
    <property type="term" value="C:plasma membrane"/>
    <property type="evidence" value="ECO:0007669"/>
    <property type="project" value="UniProtKB-SubCell"/>
</dbReference>
<evidence type="ECO:0000256" key="8">
    <source>
        <dbReference type="SAM" id="MobiDB-lite"/>
    </source>
</evidence>
<comment type="similarity">
    <text evidence="7">Belongs to the binding-protein-dependent transport system permease family.</text>
</comment>
<gene>
    <name evidence="10" type="ORF">JQS43_19410</name>
</gene>
<dbReference type="Proteomes" id="UP000662857">
    <property type="component" value="Chromosome"/>
</dbReference>
<dbReference type="AlphaFoldDB" id="A0A895Y8Q7"/>
<evidence type="ECO:0000256" key="7">
    <source>
        <dbReference type="RuleBase" id="RU363032"/>
    </source>
</evidence>
<reference evidence="10" key="1">
    <citation type="submission" date="2021-02" db="EMBL/GenBank/DDBJ databases">
        <title>Natrosporangium hydrolyticum gen. nov., sp. nov, a haloalkaliphilic actinobacterium from a soda solonchak soil.</title>
        <authorList>
            <person name="Sorokin D.Y."/>
            <person name="Khijniak T.V."/>
            <person name="Zakharycheva A.P."/>
            <person name="Boueva O.V."/>
            <person name="Ariskina E.V."/>
            <person name="Hahnke R.L."/>
            <person name="Bunk B."/>
            <person name="Sproer C."/>
            <person name="Schumann P."/>
            <person name="Evtushenko L.I."/>
            <person name="Kublanov I.V."/>
        </authorList>
    </citation>
    <scope>NUCLEOTIDE SEQUENCE</scope>
    <source>
        <strain evidence="10">DSM 106523</strain>
    </source>
</reference>
<dbReference type="PANTHER" id="PTHR43005:SF2">
    <property type="entry name" value="INTEGRAL MEMBRANE SUGAR TRANSPORT PROTEIN"/>
    <property type="match status" value="1"/>
</dbReference>
<dbReference type="KEGG" id="nhy:JQS43_19410"/>
<accession>A0A895Y8Q7</accession>
<keyword evidence="3" id="KW-1003">Cell membrane</keyword>
<evidence type="ECO:0000313" key="11">
    <source>
        <dbReference type="Proteomes" id="UP000662857"/>
    </source>
</evidence>
<sequence length="317" mass="34336">MTGTSVAPDPGTRSGAGGGGRGSPRAVRQGLSEKALGRIFISPSIALMSLVALFPVIWAFVLSLYVYTRRQPEGFGGFDNYVTALTNPRFWDSLQFTFVFTLSSVTLEFVIGMGFALLMNQAFRGRGVTRAAILIPWVIPTVVAAQMWFFMFNVTPGFINTIFGLGNFNWLGQSGTAAFAIIFADVWKTAPFVALLLLAGLQTIPNDVYESGKVDGAGPAARFFHITLPLLKPAILVALLFRTVDALRVYDLPQVMTRGAFDTESLSMLVQQYVVRTPNPGLGAALSTITFVLILGIGIIFVRLLGRDLVIGREEGK</sequence>
<feature type="transmembrane region" description="Helical" evidence="7">
    <location>
        <begin position="220"/>
        <end position="241"/>
    </location>
</feature>
<organism evidence="10 11">
    <name type="scientific">Natronosporangium hydrolyticum</name>
    <dbReference type="NCBI Taxonomy" id="2811111"/>
    <lineage>
        <taxon>Bacteria</taxon>
        <taxon>Bacillati</taxon>
        <taxon>Actinomycetota</taxon>
        <taxon>Actinomycetes</taxon>
        <taxon>Micromonosporales</taxon>
        <taxon>Micromonosporaceae</taxon>
        <taxon>Natronosporangium</taxon>
    </lineage>
</organism>
<dbReference type="PROSITE" id="PS50928">
    <property type="entry name" value="ABC_TM1"/>
    <property type="match status" value="1"/>
</dbReference>
<keyword evidence="2 7" id="KW-0813">Transport</keyword>
<keyword evidence="5 7" id="KW-1133">Transmembrane helix</keyword>
<keyword evidence="6 7" id="KW-0472">Membrane</keyword>
<dbReference type="GO" id="GO:0055085">
    <property type="term" value="P:transmembrane transport"/>
    <property type="evidence" value="ECO:0007669"/>
    <property type="project" value="InterPro"/>
</dbReference>
<dbReference type="RefSeq" id="WP_239675823.1">
    <property type="nucleotide sequence ID" value="NZ_CP070499.1"/>
</dbReference>
<dbReference type="PANTHER" id="PTHR43005">
    <property type="entry name" value="BLR7065 PROTEIN"/>
    <property type="match status" value="1"/>
</dbReference>
<evidence type="ECO:0000256" key="6">
    <source>
        <dbReference type="ARBA" id="ARBA00023136"/>
    </source>
</evidence>
<feature type="transmembrane region" description="Helical" evidence="7">
    <location>
        <begin position="131"/>
        <end position="151"/>
    </location>
</feature>
<evidence type="ECO:0000256" key="3">
    <source>
        <dbReference type="ARBA" id="ARBA00022475"/>
    </source>
</evidence>
<dbReference type="CDD" id="cd06261">
    <property type="entry name" value="TM_PBP2"/>
    <property type="match status" value="1"/>
</dbReference>
<dbReference type="SUPFAM" id="SSF161098">
    <property type="entry name" value="MetI-like"/>
    <property type="match status" value="1"/>
</dbReference>
<evidence type="ECO:0000256" key="4">
    <source>
        <dbReference type="ARBA" id="ARBA00022692"/>
    </source>
</evidence>
<protein>
    <submittedName>
        <fullName evidence="10">Sugar ABC transporter permease</fullName>
    </submittedName>
</protein>
<feature type="transmembrane region" description="Helical" evidence="7">
    <location>
        <begin position="177"/>
        <end position="199"/>
    </location>
</feature>
<dbReference type="Pfam" id="PF00528">
    <property type="entry name" value="BPD_transp_1"/>
    <property type="match status" value="1"/>
</dbReference>
<evidence type="ECO:0000256" key="5">
    <source>
        <dbReference type="ARBA" id="ARBA00022989"/>
    </source>
</evidence>
<feature type="transmembrane region" description="Helical" evidence="7">
    <location>
        <begin position="282"/>
        <end position="305"/>
    </location>
</feature>
<dbReference type="EMBL" id="CP070499">
    <property type="protein sequence ID" value="QSB13721.1"/>
    <property type="molecule type" value="Genomic_DNA"/>
</dbReference>
<feature type="region of interest" description="Disordered" evidence="8">
    <location>
        <begin position="1"/>
        <end position="26"/>
    </location>
</feature>
<evidence type="ECO:0000256" key="2">
    <source>
        <dbReference type="ARBA" id="ARBA00022448"/>
    </source>
</evidence>
<name>A0A895Y8Q7_9ACTN</name>
<feature type="transmembrane region" description="Helical" evidence="7">
    <location>
        <begin position="96"/>
        <end position="119"/>
    </location>
</feature>
<keyword evidence="11" id="KW-1185">Reference proteome</keyword>
<proteinExistence type="inferred from homology"/>
<evidence type="ECO:0000313" key="10">
    <source>
        <dbReference type="EMBL" id="QSB13721.1"/>
    </source>
</evidence>
<dbReference type="InterPro" id="IPR000515">
    <property type="entry name" value="MetI-like"/>
</dbReference>
<dbReference type="InterPro" id="IPR035906">
    <property type="entry name" value="MetI-like_sf"/>
</dbReference>